<evidence type="ECO:0000256" key="4">
    <source>
        <dbReference type="ARBA" id="ARBA00022807"/>
    </source>
</evidence>
<gene>
    <name evidence="7" type="ORF">P0Y55_18405</name>
</gene>
<keyword evidence="3" id="KW-0378">Hydrolase</keyword>
<organism evidence="7 8">
    <name type="scientific">Candidatus Cohnella colombiensis</name>
    <dbReference type="NCBI Taxonomy" id="3121368"/>
    <lineage>
        <taxon>Bacteria</taxon>
        <taxon>Bacillati</taxon>
        <taxon>Bacillota</taxon>
        <taxon>Bacilli</taxon>
        <taxon>Bacillales</taxon>
        <taxon>Paenibacillaceae</taxon>
        <taxon>Cohnella</taxon>
    </lineage>
</organism>
<evidence type="ECO:0000259" key="6">
    <source>
        <dbReference type="PROSITE" id="PS51935"/>
    </source>
</evidence>
<evidence type="ECO:0000313" key="7">
    <source>
        <dbReference type="EMBL" id="WEK54478.1"/>
    </source>
</evidence>
<reference evidence="7" key="1">
    <citation type="submission" date="2023-03" db="EMBL/GenBank/DDBJ databases">
        <title>Andean soil-derived lignocellulolytic bacterial consortium as a source of novel taxa and putative plastic-active enzymes.</title>
        <authorList>
            <person name="Diaz-Garcia L."/>
            <person name="Chuvochina M."/>
            <person name="Feuerriegel G."/>
            <person name="Bunk B."/>
            <person name="Sproer C."/>
            <person name="Streit W.R."/>
            <person name="Rodriguez L.M."/>
            <person name="Overmann J."/>
            <person name="Jimenez D.J."/>
        </authorList>
    </citation>
    <scope>NUCLEOTIDE SEQUENCE</scope>
    <source>
        <strain evidence="7">MAG 2441</strain>
    </source>
</reference>
<dbReference type="PANTHER" id="PTHR47053">
    <property type="entry name" value="MUREIN DD-ENDOPEPTIDASE MEPH-RELATED"/>
    <property type="match status" value="1"/>
</dbReference>
<keyword evidence="5" id="KW-0732">Signal</keyword>
<feature type="signal peptide" evidence="5">
    <location>
        <begin position="1"/>
        <end position="24"/>
    </location>
</feature>
<feature type="chain" id="PRO_5041701554" evidence="5">
    <location>
        <begin position="25"/>
        <end position="167"/>
    </location>
</feature>
<dbReference type="SUPFAM" id="SSF54001">
    <property type="entry name" value="Cysteine proteinases"/>
    <property type="match status" value="1"/>
</dbReference>
<evidence type="ECO:0000313" key="8">
    <source>
        <dbReference type="Proteomes" id="UP001178662"/>
    </source>
</evidence>
<evidence type="ECO:0000256" key="5">
    <source>
        <dbReference type="SAM" id="SignalP"/>
    </source>
</evidence>
<dbReference type="PANTHER" id="PTHR47053:SF1">
    <property type="entry name" value="MUREIN DD-ENDOPEPTIDASE MEPH-RELATED"/>
    <property type="match status" value="1"/>
</dbReference>
<keyword evidence="2" id="KW-0645">Protease</keyword>
<sequence length="167" mass="18319">MRKVSIMLFALAMMLVFSAGSAFAESKLDTEISKLIGVKYKSTGTTTNGFDCSGFTMYVFNKLGIKLPHASKSQATLGKKVAKDDLREGDLVFFNTNGKGISHVGVYVGDGKFAHASVRLGITINKLSDKYYVNKFVTARRVMDADTYESVATDHTDSDNEEFDDVE</sequence>
<dbReference type="InterPro" id="IPR000064">
    <property type="entry name" value="NLP_P60_dom"/>
</dbReference>
<dbReference type="AlphaFoldDB" id="A0AA95EW32"/>
<dbReference type="PROSITE" id="PS51935">
    <property type="entry name" value="NLPC_P60"/>
    <property type="match status" value="1"/>
</dbReference>
<evidence type="ECO:0000256" key="3">
    <source>
        <dbReference type="ARBA" id="ARBA00022801"/>
    </source>
</evidence>
<feature type="domain" description="NlpC/P60" evidence="6">
    <location>
        <begin position="21"/>
        <end position="143"/>
    </location>
</feature>
<dbReference type="Gene3D" id="3.90.1720.10">
    <property type="entry name" value="endopeptidase domain like (from Nostoc punctiforme)"/>
    <property type="match status" value="1"/>
</dbReference>
<accession>A0AA95EW32</accession>
<dbReference type="InterPro" id="IPR051202">
    <property type="entry name" value="Peptidase_C40"/>
</dbReference>
<evidence type="ECO:0000256" key="2">
    <source>
        <dbReference type="ARBA" id="ARBA00022670"/>
    </source>
</evidence>
<keyword evidence="8" id="KW-1185">Reference proteome</keyword>
<keyword evidence="4" id="KW-0788">Thiol protease</keyword>
<dbReference type="Pfam" id="PF00877">
    <property type="entry name" value="NLPC_P60"/>
    <property type="match status" value="1"/>
</dbReference>
<dbReference type="InterPro" id="IPR038765">
    <property type="entry name" value="Papain-like_cys_pep_sf"/>
</dbReference>
<proteinExistence type="inferred from homology"/>
<dbReference type="Proteomes" id="UP001178662">
    <property type="component" value="Chromosome"/>
</dbReference>
<evidence type="ECO:0000256" key="1">
    <source>
        <dbReference type="ARBA" id="ARBA00007074"/>
    </source>
</evidence>
<comment type="similarity">
    <text evidence="1">Belongs to the peptidase C40 family.</text>
</comment>
<name>A0AA95EW32_9BACL</name>
<dbReference type="GO" id="GO:0008234">
    <property type="term" value="F:cysteine-type peptidase activity"/>
    <property type="evidence" value="ECO:0007669"/>
    <property type="project" value="UniProtKB-KW"/>
</dbReference>
<dbReference type="EMBL" id="CP119317">
    <property type="protein sequence ID" value="WEK54478.1"/>
    <property type="molecule type" value="Genomic_DNA"/>
</dbReference>
<protein>
    <submittedName>
        <fullName evidence="7">C40 family peptidase</fullName>
    </submittedName>
</protein>
<dbReference type="GO" id="GO:0006508">
    <property type="term" value="P:proteolysis"/>
    <property type="evidence" value="ECO:0007669"/>
    <property type="project" value="UniProtKB-KW"/>
</dbReference>